<evidence type="ECO:0000313" key="4">
    <source>
        <dbReference type="Proteomes" id="UP000285326"/>
    </source>
</evidence>
<dbReference type="GO" id="GO:0008270">
    <property type="term" value="F:zinc ion binding"/>
    <property type="evidence" value="ECO:0007669"/>
    <property type="project" value="InterPro"/>
</dbReference>
<accession>A0A420IRJ2</accession>
<feature type="domain" description="Zn(2)-C6 fungal-type" evidence="2">
    <location>
        <begin position="19"/>
        <end position="49"/>
    </location>
</feature>
<evidence type="ECO:0000313" key="3">
    <source>
        <dbReference type="EMBL" id="RKF77115.1"/>
    </source>
</evidence>
<dbReference type="AlphaFoldDB" id="A0A420IRJ2"/>
<gene>
    <name evidence="3" type="ORF">GcM1_222061</name>
</gene>
<keyword evidence="1" id="KW-0539">Nucleus</keyword>
<dbReference type="SMART" id="SM00066">
    <property type="entry name" value="GAL4"/>
    <property type="match status" value="1"/>
</dbReference>
<dbReference type="InterPro" id="IPR052400">
    <property type="entry name" value="Zn2-C6_fungal_TF"/>
</dbReference>
<dbReference type="GO" id="GO:0000981">
    <property type="term" value="F:DNA-binding transcription factor activity, RNA polymerase II-specific"/>
    <property type="evidence" value="ECO:0007669"/>
    <property type="project" value="InterPro"/>
</dbReference>
<dbReference type="PROSITE" id="PS00463">
    <property type="entry name" value="ZN2_CY6_FUNGAL_1"/>
    <property type="match status" value="1"/>
</dbReference>
<dbReference type="InterPro" id="IPR021858">
    <property type="entry name" value="Fun_TF"/>
</dbReference>
<evidence type="ECO:0000259" key="2">
    <source>
        <dbReference type="PROSITE" id="PS50048"/>
    </source>
</evidence>
<dbReference type="Pfam" id="PF00172">
    <property type="entry name" value="Zn_clus"/>
    <property type="match status" value="1"/>
</dbReference>
<organism evidence="3 4">
    <name type="scientific">Golovinomyces cichoracearum</name>
    <dbReference type="NCBI Taxonomy" id="62708"/>
    <lineage>
        <taxon>Eukaryota</taxon>
        <taxon>Fungi</taxon>
        <taxon>Dikarya</taxon>
        <taxon>Ascomycota</taxon>
        <taxon>Pezizomycotina</taxon>
        <taxon>Leotiomycetes</taxon>
        <taxon>Erysiphales</taxon>
        <taxon>Erysiphaceae</taxon>
        <taxon>Golovinomyces</taxon>
    </lineage>
</organism>
<comment type="caution">
    <text evidence="3">The sequence shown here is derived from an EMBL/GenBank/DDBJ whole genome shotgun (WGS) entry which is preliminary data.</text>
</comment>
<dbReference type="PROSITE" id="PS50048">
    <property type="entry name" value="ZN2_CY6_FUNGAL_2"/>
    <property type="match status" value="1"/>
</dbReference>
<name>A0A420IRJ2_9PEZI</name>
<dbReference type="InterPro" id="IPR001138">
    <property type="entry name" value="Zn2Cys6_DnaBD"/>
</dbReference>
<dbReference type="PANTHER" id="PTHR47657:SF12">
    <property type="entry name" value="ZN(II)2CYS6 TRANSCRIPTION FACTOR (EUROFUNG)"/>
    <property type="match status" value="1"/>
</dbReference>
<evidence type="ECO:0000256" key="1">
    <source>
        <dbReference type="ARBA" id="ARBA00023242"/>
    </source>
</evidence>
<dbReference type="InterPro" id="IPR036864">
    <property type="entry name" value="Zn2-C6_fun-type_DNA-bd_sf"/>
</dbReference>
<dbReference type="Pfam" id="PF11951">
    <property type="entry name" value="Fungal_trans_2"/>
    <property type="match status" value="1"/>
</dbReference>
<reference evidence="3 4" key="1">
    <citation type="journal article" date="2018" name="BMC Genomics">
        <title>Comparative genome analyses reveal sequence features reflecting distinct modes of host-adaptation between dicot and monocot powdery mildew.</title>
        <authorList>
            <person name="Wu Y."/>
            <person name="Ma X."/>
            <person name="Pan Z."/>
            <person name="Kale S.D."/>
            <person name="Song Y."/>
            <person name="King H."/>
            <person name="Zhang Q."/>
            <person name="Presley C."/>
            <person name="Deng X."/>
            <person name="Wei C.I."/>
            <person name="Xiao S."/>
        </authorList>
    </citation>
    <scope>NUCLEOTIDE SEQUENCE [LARGE SCALE GENOMIC DNA]</scope>
    <source>
        <strain evidence="3">UMSG1</strain>
    </source>
</reference>
<proteinExistence type="predicted"/>
<dbReference type="SUPFAM" id="SSF57701">
    <property type="entry name" value="Zn2/Cys6 DNA-binding domain"/>
    <property type="match status" value="1"/>
</dbReference>
<protein>
    <submittedName>
        <fullName evidence="3">Putative c6 zinc finger domain containing protein</fullName>
    </submittedName>
</protein>
<dbReference type="Gene3D" id="4.10.240.10">
    <property type="entry name" value="Zn(2)-C6 fungal-type DNA-binding domain"/>
    <property type="match status" value="1"/>
</dbReference>
<dbReference type="EMBL" id="MCBS01022223">
    <property type="protein sequence ID" value="RKF77115.1"/>
    <property type="molecule type" value="Genomic_DNA"/>
</dbReference>
<dbReference type="CDD" id="cd00067">
    <property type="entry name" value="GAL4"/>
    <property type="match status" value="1"/>
</dbReference>
<dbReference type="PANTHER" id="PTHR47657">
    <property type="entry name" value="STEROL REGULATORY ELEMENT-BINDING PROTEIN ECM22"/>
    <property type="match status" value="1"/>
</dbReference>
<sequence length="549" mass="62673">MAGPGGGPPRRSHTKSRKGCETCKRRHIRCDENFPQCRNCTKHNCRCPYMDMMGVFPVHSDRSVTPERADLLWNPQIEADIAHWQQTGEFPFPELFVCPAIFSQQFSSERLRLLYHIASVSSELGQYDANKFTIWTHQVPLFLKIGIDYVFVMHALLALAATHLAWLTKCSVTASLAYEHRGIAMTGLHETIGSFSKKNSDAVLAASLILSWQESGWRGWTQLMHGTSSVIDAMQPWKNTSQLGDFIAQQNLFLTAPPSPLPSSRNIPQKKHFDALQQVYLQLQKVEAYFGENEEVFKKAIKQLMAFIQGVQKITPNHTVAQLFEMLDTLRAWLFWQPVMFLQKNRSSPPALLVVAHYYTVVLVVEPFFSEVGAAYFGSLTLNPIQEIACHLISTNYYQNSIEKILELMKYPIEIVSSFKNRMYSTQPEVILSPFALKKTKTNLYKNCPATFSFESHDNLNFSYSHEQVTDMQSKSQIAESLSPGSSDAYLMTSSPNSQTYYHNSDSLYHLDEWKFFCSDQRDDFTLHNSYEQSSNSKFRELSFPATTM</sequence>
<dbReference type="Proteomes" id="UP000285326">
    <property type="component" value="Unassembled WGS sequence"/>
</dbReference>